<evidence type="ECO:0000313" key="2">
    <source>
        <dbReference type="EMBL" id="CAH0379787.1"/>
    </source>
</evidence>
<proteinExistence type="predicted"/>
<dbReference type="EMBL" id="CAKKNE010000006">
    <property type="protein sequence ID" value="CAH0379787.1"/>
    <property type="molecule type" value="Genomic_DNA"/>
</dbReference>
<evidence type="ECO:0000256" key="1">
    <source>
        <dbReference type="SAM" id="MobiDB-lite"/>
    </source>
</evidence>
<dbReference type="OrthoDB" id="231522at2759"/>
<evidence type="ECO:0000313" key="3">
    <source>
        <dbReference type="Proteomes" id="UP000789595"/>
    </source>
</evidence>
<reference evidence="2" key="1">
    <citation type="submission" date="2021-11" db="EMBL/GenBank/DDBJ databases">
        <authorList>
            <consortium name="Genoscope - CEA"/>
            <person name="William W."/>
        </authorList>
    </citation>
    <scope>NUCLEOTIDE SEQUENCE</scope>
</reference>
<dbReference type="AlphaFoldDB" id="A0A8J2SYI1"/>
<feature type="compositionally biased region" description="Low complexity" evidence="1">
    <location>
        <begin position="27"/>
        <end position="56"/>
    </location>
</feature>
<gene>
    <name evidence="2" type="ORF">PECAL_6P14250</name>
</gene>
<protein>
    <submittedName>
        <fullName evidence="2">Uncharacterized protein</fullName>
    </submittedName>
</protein>
<accession>A0A8J2SYI1</accession>
<feature type="compositionally biased region" description="Polar residues" evidence="1">
    <location>
        <begin position="446"/>
        <end position="462"/>
    </location>
</feature>
<keyword evidence="3" id="KW-1185">Reference proteome</keyword>
<feature type="region of interest" description="Disordered" evidence="1">
    <location>
        <begin position="93"/>
        <end position="149"/>
    </location>
</feature>
<comment type="caution">
    <text evidence="2">The sequence shown here is derived from an EMBL/GenBank/DDBJ whole genome shotgun (WGS) entry which is preliminary data.</text>
</comment>
<dbReference type="Proteomes" id="UP000789595">
    <property type="component" value="Unassembled WGS sequence"/>
</dbReference>
<name>A0A8J2SYI1_9STRA</name>
<feature type="region of interest" description="Disordered" evidence="1">
    <location>
        <begin position="1"/>
        <end position="57"/>
    </location>
</feature>
<feature type="region of interest" description="Disordered" evidence="1">
    <location>
        <begin position="439"/>
        <end position="471"/>
    </location>
</feature>
<sequence>MAAPVERVPSDDWGWHASPDESDDDSPQMSSSSSDDQGNSSDTAATRGTSTSSSTAGLAELNSWLYDSCEMGVAAWMRAGASETQGRRRCYFTTGDDVRVGPPSSERQPRRQASPAPAPAPSSSSDDEGGYRPRPARTRDASHRRRRPGRSLPQQLWCVTPFEKRKVDAWTFLETALTPRLCPRVFSREFVDRRTRVNGVIVGCSLGSIRVVRNALTGWRRAEYLLMVSVGDRCRRSWRSHNDFATHARRFANRGSFAAPQTRAAWTVAECERRWLPCVEDYPYIASRHAAYEAVLREVLFHAEGPDELLQLAGASSVELPARGSPEQSSGDEEELLFGVEVSSSDLESQSEEPTVVDRVKNLFLGSSGPPVADALPRQRSRTPFPSMSCLTDGCGVSMDRGRSTEGSTSQTPLQAALARNHRSKHFLSAVDVHTTVISPPRVKTESSVTSALSGHGSSPGNRTRAPSIDV</sequence>
<organism evidence="2 3">
    <name type="scientific">Pelagomonas calceolata</name>
    <dbReference type="NCBI Taxonomy" id="35677"/>
    <lineage>
        <taxon>Eukaryota</taxon>
        <taxon>Sar</taxon>
        <taxon>Stramenopiles</taxon>
        <taxon>Ochrophyta</taxon>
        <taxon>Pelagophyceae</taxon>
        <taxon>Pelagomonadales</taxon>
        <taxon>Pelagomonadaceae</taxon>
        <taxon>Pelagomonas</taxon>
    </lineage>
</organism>